<gene>
    <name evidence="5" type="ORF">ACFQO8_05985</name>
</gene>
<evidence type="ECO:0000313" key="5">
    <source>
        <dbReference type="EMBL" id="MFC7389689.1"/>
    </source>
</evidence>
<dbReference type="EMBL" id="JBHTCE010000001">
    <property type="protein sequence ID" value="MFC7389689.1"/>
    <property type="molecule type" value="Genomic_DNA"/>
</dbReference>
<evidence type="ECO:0000256" key="2">
    <source>
        <dbReference type="ARBA" id="ARBA00011322"/>
    </source>
</evidence>
<feature type="coiled-coil region" evidence="4">
    <location>
        <begin position="443"/>
        <end position="470"/>
    </location>
</feature>
<dbReference type="InterPro" id="IPR027417">
    <property type="entry name" value="P-loop_NTPase"/>
</dbReference>
<name>A0ABW2PJM7_9BACL</name>
<dbReference type="RefSeq" id="WP_214787798.1">
    <property type="nucleotide sequence ID" value="NZ_JANIEL010000013.1"/>
</dbReference>
<comment type="similarity">
    <text evidence="1">Belongs to the SMC family. SbcC subfamily.</text>
</comment>
<sequence length="1002" mass="117066">MRPVELKIQAFGPYAERETIDFTQLVGRSMFVVSGRTGAGKTTIFDAMTFALYGRASGALRNASDFRSQYAQAEMKTEVDFSFTIRGDRYRIVRQPQQPHPKNKTPIPHEAVLYEWEDGWKPVATKVNEVQEQIESILQLSYEQFSQILLLPQNQFRQLLDSNSNEKQQILQSIFKTEAYRAFQERWAERFSSYRKQVEWAVERTRLKLLELEDEAIEDVSTKSIDVIHHWLNEREQHLITTAEMAADQKQVHSKTFEQARAELEQARALVSLFQEQQETVQALNQFLKGETERNERHELLRHLEAAATIRPVHDRLLEMEKHVLRMTIEDEASSKKLEQLQQKQSSLSEQQVAIEEDKQKILSLQERLRLIDEMLPRMKERAEHVTHREQLTKRAKDLSTFPKEARLQELQERERHFVETLAIEPEERAIDAERYVDRLLYLDKLETKMNKLSDQLAACERDGKEVQRLHAIQQELMNKYKQQEQMNMARQLSEALEDGEPCPVCGSRHHDVPQFEEAVEYLDERESAMTRLEELSTRLIEARADYRSLHQQLETVRREFDEGLKDVQVESSLTEEIKKWQTHTNRLQREERTRLENERTLRQLTGEMRQLEEERRNQFEERQRVLAELEATQQKLNALGQTEEATLEGLQTERTERQNLLTALTKKVESFNHDFEIVKKETWKEEERLTLLRQQLVEARGQFDIQRTIWSEQLEAARLTQERYEQLASRIDQRTKMQEDLQREEEEGIRLRHRIQMIEEKLGTVERPDLQSIEMKVNEAKALYERASEHFISSQDALFRHRQIVSEWHVLREETAREEQKLETIKLIAETGKGINPQKMTFETYVQTAFFDQILHAANIHLDQMTSGQFRLERKVETAKGNAKSGLELLVFDAYTGQSRRVQNLSGGEGFKASLSLALGLAEVVQQLSGGVSLETMLIDEGFGTLDAESLDQAIELLMSLQATGRLVGVISHVQELKDRVDARIEVKKSRSGSTIQLIVE</sequence>
<feature type="coiled-coil region" evidence="4">
    <location>
        <begin position="338"/>
        <end position="368"/>
    </location>
</feature>
<keyword evidence="4" id="KW-0175">Coiled coil</keyword>
<comment type="caution">
    <text evidence="5">The sequence shown here is derived from an EMBL/GenBank/DDBJ whole genome shotgun (WGS) entry which is preliminary data.</text>
</comment>
<protein>
    <recommendedName>
        <fullName evidence="3">Nuclease SbcCD subunit C</fullName>
    </recommendedName>
</protein>
<accession>A0ABW2PJM7</accession>
<evidence type="ECO:0000256" key="1">
    <source>
        <dbReference type="ARBA" id="ARBA00006930"/>
    </source>
</evidence>
<feature type="coiled-coil region" evidence="4">
    <location>
        <begin position="725"/>
        <end position="791"/>
    </location>
</feature>
<dbReference type="SUPFAM" id="SSF52540">
    <property type="entry name" value="P-loop containing nucleoside triphosphate hydrolases"/>
    <property type="match status" value="1"/>
</dbReference>
<dbReference type="PANTHER" id="PTHR32114">
    <property type="entry name" value="ABC TRANSPORTER ABCH.3"/>
    <property type="match status" value="1"/>
</dbReference>
<dbReference type="Gene3D" id="3.40.50.300">
    <property type="entry name" value="P-loop containing nucleotide triphosphate hydrolases"/>
    <property type="match status" value="2"/>
</dbReference>
<organism evidence="5 6">
    <name type="scientific">Exiguobacterium aestuarii</name>
    <dbReference type="NCBI Taxonomy" id="273527"/>
    <lineage>
        <taxon>Bacteria</taxon>
        <taxon>Bacillati</taxon>
        <taxon>Bacillota</taxon>
        <taxon>Bacilli</taxon>
        <taxon>Bacillales</taxon>
        <taxon>Bacillales Family XII. Incertae Sedis</taxon>
        <taxon>Exiguobacterium</taxon>
    </lineage>
</organism>
<feature type="coiled-coil region" evidence="4">
    <location>
        <begin position="250"/>
        <end position="277"/>
    </location>
</feature>
<proteinExistence type="inferred from homology"/>
<evidence type="ECO:0000256" key="4">
    <source>
        <dbReference type="SAM" id="Coils"/>
    </source>
</evidence>
<dbReference type="Proteomes" id="UP001596439">
    <property type="component" value="Unassembled WGS sequence"/>
</dbReference>
<evidence type="ECO:0000313" key="6">
    <source>
        <dbReference type="Proteomes" id="UP001596439"/>
    </source>
</evidence>
<keyword evidence="6" id="KW-1185">Reference proteome</keyword>
<evidence type="ECO:0000256" key="3">
    <source>
        <dbReference type="ARBA" id="ARBA00013368"/>
    </source>
</evidence>
<feature type="coiled-coil region" evidence="4">
    <location>
        <begin position="519"/>
        <end position="560"/>
    </location>
</feature>
<comment type="subunit">
    <text evidence="2">Heterodimer of SbcC and SbcD.</text>
</comment>
<reference evidence="6" key="1">
    <citation type="journal article" date="2019" name="Int. J. Syst. Evol. Microbiol.">
        <title>The Global Catalogue of Microorganisms (GCM) 10K type strain sequencing project: providing services to taxonomists for standard genome sequencing and annotation.</title>
        <authorList>
            <consortium name="The Broad Institute Genomics Platform"/>
            <consortium name="The Broad Institute Genome Sequencing Center for Infectious Disease"/>
            <person name="Wu L."/>
            <person name="Ma J."/>
        </authorList>
    </citation>
    <scope>NUCLEOTIDE SEQUENCE [LARGE SCALE GENOMIC DNA]</scope>
    <source>
        <strain evidence="6">CCUG 55590</strain>
    </source>
</reference>
<dbReference type="PANTHER" id="PTHR32114:SF2">
    <property type="entry name" value="ABC TRANSPORTER ABCH.3"/>
    <property type="match status" value="1"/>
</dbReference>
<dbReference type="Pfam" id="PF13558">
    <property type="entry name" value="SbcC_Walker_B"/>
    <property type="match status" value="1"/>
</dbReference>
<feature type="coiled-coil region" evidence="4">
    <location>
        <begin position="588"/>
        <end position="643"/>
    </location>
</feature>